<dbReference type="GO" id="GO:0071111">
    <property type="term" value="F:cyclic-guanylate-specific phosphodiesterase activity"/>
    <property type="evidence" value="ECO:0007669"/>
    <property type="project" value="InterPro"/>
</dbReference>
<feature type="domain" description="EAL" evidence="1">
    <location>
        <begin position="1"/>
        <end position="219"/>
    </location>
</feature>
<dbReference type="Gene3D" id="3.20.20.450">
    <property type="entry name" value="EAL domain"/>
    <property type="match status" value="1"/>
</dbReference>
<comment type="caution">
    <text evidence="2">The sequence shown here is derived from an EMBL/GenBank/DDBJ whole genome shotgun (WGS) entry which is preliminary data.</text>
</comment>
<gene>
    <name evidence="2" type="ORF">FC18_GL000128</name>
</gene>
<evidence type="ECO:0000259" key="1">
    <source>
        <dbReference type="PROSITE" id="PS50883"/>
    </source>
</evidence>
<dbReference type="STRING" id="1291052.FC18_GL000128"/>
<dbReference type="Pfam" id="PF00563">
    <property type="entry name" value="EAL"/>
    <property type="match status" value="1"/>
</dbReference>
<name>A0A0R1ZWX2_9LACO</name>
<dbReference type="OrthoDB" id="2315942at2"/>
<dbReference type="PANTHER" id="PTHR33121">
    <property type="entry name" value="CYCLIC DI-GMP PHOSPHODIESTERASE PDEF"/>
    <property type="match status" value="1"/>
</dbReference>
<dbReference type="InterPro" id="IPR001633">
    <property type="entry name" value="EAL_dom"/>
</dbReference>
<dbReference type="AlphaFoldDB" id="A0A0R1ZWX2"/>
<sequence>MIRFWGQDKYSQRELIGYELFLREYNDGQWRFPADFGKFTASEFAQTLVDTIGALPAGIQLVSINLDQPQFIDPQYIDQLGVAQRACPDTLIIVELTERPYNVPIAQLVTAAAAYQDLGLWVCLDDVGTGANQVDLVEALAPHVKEYKFALQNFHNKRDFVTVVSPQLQFWREEADINSVFFVIEGFETEADLKVAQNYHAEIVQGYYYGRPHMIQVKN</sequence>
<dbReference type="SUPFAM" id="SSF141868">
    <property type="entry name" value="EAL domain-like"/>
    <property type="match status" value="1"/>
</dbReference>
<dbReference type="InterPro" id="IPR035919">
    <property type="entry name" value="EAL_sf"/>
</dbReference>
<dbReference type="InterPro" id="IPR050706">
    <property type="entry name" value="Cyclic-di-GMP_PDE-like"/>
</dbReference>
<accession>A0A0R1ZWX2</accession>
<dbReference type="Proteomes" id="UP000051679">
    <property type="component" value="Unassembled WGS sequence"/>
</dbReference>
<dbReference type="SMART" id="SM00052">
    <property type="entry name" value="EAL"/>
    <property type="match status" value="1"/>
</dbReference>
<dbReference type="PROSITE" id="PS50883">
    <property type="entry name" value="EAL"/>
    <property type="match status" value="1"/>
</dbReference>
<dbReference type="PATRIC" id="fig|1291052.5.peg.129"/>
<dbReference type="PANTHER" id="PTHR33121:SF70">
    <property type="entry name" value="SIGNALING PROTEIN YKOW"/>
    <property type="match status" value="1"/>
</dbReference>
<dbReference type="EMBL" id="AYYO01000006">
    <property type="protein sequence ID" value="KRM56294.1"/>
    <property type="molecule type" value="Genomic_DNA"/>
</dbReference>
<protein>
    <submittedName>
        <fullName evidence="2">C-di-GMP-specific phosphodiesterase</fullName>
    </submittedName>
</protein>
<evidence type="ECO:0000313" key="3">
    <source>
        <dbReference type="Proteomes" id="UP000051679"/>
    </source>
</evidence>
<reference evidence="2 3" key="1">
    <citation type="journal article" date="2015" name="Genome Announc.">
        <title>Expanding the biotechnology potential of lactobacilli through comparative genomics of 213 strains and associated genera.</title>
        <authorList>
            <person name="Sun Z."/>
            <person name="Harris H.M."/>
            <person name="McCann A."/>
            <person name="Guo C."/>
            <person name="Argimon S."/>
            <person name="Zhang W."/>
            <person name="Yang X."/>
            <person name="Jeffery I.B."/>
            <person name="Cooney J.C."/>
            <person name="Kagawa T.F."/>
            <person name="Liu W."/>
            <person name="Song Y."/>
            <person name="Salvetti E."/>
            <person name="Wrobel A."/>
            <person name="Rasinkangas P."/>
            <person name="Parkhill J."/>
            <person name="Rea M.C."/>
            <person name="O'Sullivan O."/>
            <person name="Ritari J."/>
            <person name="Douillard F.P."/>
            <person name="Paul Ross R."/>
            <person name="Yang R."/>
            <person name="Briner A.E."/>
            <person name="Felis G.E."/>
            <person name="de Vos W.M."/>
            <person name="Barrangou R."/>
            <person name="Klaenhammer T.R."/>
            <person name="Caufield P.W."/>
            <person name="Cui Y."/>
            <person name="Zhang H."/>
            <person name="O'Toole P.W."/>
        </authorList>
    </citation>
    <scope>NUCLEOTIDE SEQUENCE [LARGE SCALE GENOMIC DNA]</scope>
    <source>
        <strain evidence="2 3">DSM 20505</strain>
    </source>
</reference>
<organism evidence="2 3">
    <name type="scientific">Lacticaseibacillus sharpeae JCM 1186 = DSM 20505</name>
    <dbReference type="NCBI Taxonomy" id="1291052"/>
    <lineage>
        <taxon>Bacteria</taxon>
        <taxon>Bacillati</taxon>
        <taxon>Bacillota</taxon>
        <taxon>Bacilli</taxon>
        <taxon>Lactobacillales</taxon>
        <taxon>Lactobacillaceae</taxon>
        <taxon>Lacticaseibacillus</taxon>
    </lineage>
</organism>
<evidence type="ECO:0000313" key="2">
    <source>
        <dbReference type="EMBL" id="KRM56294.1"/>
    </source>
</evidence>
<proteinExistence type="predicted"/>
<dbReference type="RefSeq" id="WP_054678946.1">
    <property type="nucleotide sequence ID" value="NZ_AYYO01000006.1"/>
</dbReference>
<keyword evidence="3" id="KW-1185">Reference proteome</keyword>